<keyword evidence="3" id="KW-0175">Coiled coil</keyword>
<evidence type="ECO:0000259" key="6">
    <source>
        <dbReference type="Pfam" id="PF22675"/>
    </source>
</evidence>
<feature type="compositionally biased region" description="Acidic residues" evidence="4">
    <location>
        <begin position="530"/>
        <end position="543"/>
    </location>
</feature>
<feature type="domain" description="Splicing factor 1 helix-hairpin" evidence="5">
    <location>
        <begin position="82"/>
        <end position="155"/>
    </location>
</feature>
<keyword evidence="8" id="KW-1185">Reference proteome</keyword>
<dbReference type="Gene3D" id="6.10.140.1790">
    <property type="match status" value="1"/>
</dbReference>
<evidence type="ECO:0000256" key="3">
    <source>
        <dbReference type="SAM" id="Coils"/>
    </source>
</evidence>
<feature type="domain" description="KHDC4/BBP-like KH-domain type I" evidence="6">
    <location>
        <begin position="185"/>
        <end position="253"/>
    </location>
</feature>
<dbReference type="InterPro" id="IPR032570">
    <property type="entry name" value="SF1-HH"/>
</dbReference>
<dbReference type="Gene3D" id="3.30.1370.10">
    <property type="entry name" value="K Homology domain, type 1"/>
    <property type="match status" value="1"/>
</dbReference>
<feature type="coiled-coil region" evidence="3">
    <location>
        <begin position="432"/>
        <end position="475"/>
    </location>
</feature>
<dbReference type="InterPro" id="IPR055256">
    <property type="entry name" value="KH_1_KHDC4/BBP-like"/>
</dbReference>
<gene>
    <name evidence="7" type="ORF">BLNAU_5906</name>
</gene>
<protein>
    <submittedName>
        <fullName evidence="7">Branchpoint-bridging protein</fullName>
    </submittedName>
</protein>
<evidence type="ECO:0000256" key="1">
    <source>
        <dbReference type="ARBA" id="ARBA00022723"/>
    </source>
</evidence>
<feature type="compositionally biased region" description="Pro residues" evidence="4">
    <location>
        <begin position="513"/>
        <end position="522"/>
    </location>
</feature>
<comment type="caution">
    <text evidence="7">The sequence shown here is derived from an EMBL/GenBank/DDBJ whole genome shotgun (WGS) entry which is preliminary data.</text>
</comment>
<dbReference type="InterPro" id="IPR047086">
    <property type="entry name" value="SF1-HH_sf"/>
</dbReference>
<feature type="region of interest" description="Disordered" evidence="4">
    <location>
        <begin position="512"/>
        <end position="543"/>
    </location>
</feature>
<dbReference type="Pfam" id="PF22675">
    <property type="entry name" value="KH-I_KHDC4-BBP"/>
    <property type="match status" value="1"/>
</dbReference>
<dbReference type="InterPro" id="IPR045071">
    <property type="entry name" value="BBP-like"/>
</dbReference>
<feature type="compositionally biased region" description="Low complexity" evidence="4">
    <location>
        <begin position="46"/>
        <end position="56"/>
    </location>
</feature>
<evidence type="ECO:0000256" key="2">
    <source>
        <dbReference type="ARBA" id="ARBA00022884"/>
    </source>
</evidence>
<evidence type="ECO:0000256" key="4">
    <source>
        <dbReference type="SAM" id="MobiDB-lite"/>
    </source>
</evidence>
<dbReference type="EMBL" id="JARBJD010000032">
    <property type="protein sequence ID" value="KAK2959111.1"/>
    <property type="molecule type" value="Genomic_DNA"/>
</dbReference>
<accession>A0ABQ9Y5T4</accession>
<dbReference type="Proteomes" id="UP001281761">
    <property type="component" value="Unassembled WGS sequence"/>
</dbReference>
<name>A0ABQ9Y5T4_9EUKA</name>
<feature type="region of interest" description="Disordered" evidence="4">
    <location>
        <begin position="111"/>
        <end position="135"/>
    </location>
</feature>
<feature type="region of interest" description="Disordered" evidence="4">
    <location>
        <begin position="39"/>
        <end position="79"/>
    </location>
</feature>
<evidence type="ECO:0000259" key="5">
    <source>
        <dbReference type="Pfam" id="PF16275"/>
    </source>
</evidence>
<keyword evidence="2" id="KW-0694">RNA-binding</keyword>
<dbReference type="InterPro" id="IPR036612">
    <property type="entry name" value="KH_dom_type_1_sf"/>
</dbReference>
<evidence type="ECO:0000313" key="8">
    <source>
        <dbReference type="Proteomes" id="UP001281761"/>
    </source>
</evidence>
<keyword evidence="1" id="KW-0479">Metal-binding</keyword>
<dbReference type="SUPFAM" id="SSF54791">
    <property type="entry name" value="Eukaryotic type KH-domain (KH-domain type I)"/>
    <property type="match status" value="1"/>
</dbReference>
<feature type="compositionally biased region" description="Polar residues" evidence="4">
    <location>
        <begin position="61"/>
        <end position="71"/>
    </location>
</feature>
<sequence>MTFADVCKQVFLQKVRNLNASFGVPQPLFQTISNPLQSTEIDHSHSSPSSDSSFFPGSYAQPGSSTQQTPDSYHPSDDAEFLTPEAVSQIYQRIVEIKQLLSNEREIQTIIEQSRSISPPPEYDSNGMRTNSREQRFKGRLNQEYKELAEKVTKNAARKAGLVLTTPKQTVERRSFKLFFPLEDHPETNYMGFIIGPRGSNLKRLEKACGNKTQLLIRGEGTLKEGKQYSEDCYAGSEEPMHLLVRFDGDDAIEKQIHDFLQKEIDAASSDEPWALELKKAQMRELAKINGVELTQDDSAVVDPNVQAFLPQQQEEEADDDFVGWGLEGNADEGEKREKIDEDVLDNFFEEIGLTTQSHAPRPSTHHTIMIKDGDTEIYQTIRADSVFNNRSETSTLHSTIPPEIQAQIDSMPLTREEAMRKEEPEKRLMTVEDVERQFEELEEDMELDSELAAIAELAEQATEQKRLRVQQEIENVVERFKPPSILPVQMPTMTQFGMPYNPLMMNSIFPSYVPPPPPEPEMSPTNPDKDDEMDILSDSGDS</sequence>
<proteinExistence type="predicted"/>
<evidence type="ECO:0000313" key="7">
    <source>
        <dbReference type="EMBL" id="KAK2959111.1"/>
    </source>
</evidence>
<organism evidence="7 8">
    <name type="scientific">Blattamonas nauphoetae</name>
    <dbReference type="NCBI Taxonomy" id="2049346"/>
    <lineage>
        <taxon>Eukaryota</taxon>
        <taxon>Metamonada</taxon>
        <taxon>Preaxostyla</taxon>
        <taxon>Oxymonadida</taxon>
        <taxon>Blattamonas</taxon>
    </lineage>
</organism>
<dbReference type="Pfam" id="PF16275">
    <property type="entry name" value="SF1-HH"/>
    <property type="match status" value="1"/>
</dbReference>
<dbReference type="PANTHER" id="PTHR11208">
    <property type="entry name" value="RNA-BINDING PROTEIN RELATED"/>
    <property type="match status" value="1"/>
</dbReference>
<reference evidence="7 8" key="1">
    <citation type="journal article" date="2022" name="bioRxiv">
        <title>Genomics of Preaxostyla Flagellates Illuminates Evolutionary Transitions and the Path Towards Mitochondrial Loss.</title>
        <authorList>
            <person name="Novak L.V.F."/>
            <person name="Treitli S.C."/>
            <person name="Pyrih J."/>
            <person name="Halakuc P."/>
            <person name="Pipaliya S.V."/>
            <person name="Vacek V."/>
            <person name="Brzon O."/>
            <person name="Soukal P."/>
            <person name="Eme L."/>
            <person name="Dacks J.B."/>
            <person name="Karnkowska A."/>
            <person name="Elias M."/>
            <person name="Hampl V."/>
        </authorList>
    </citation>
    <scope>NUCLEOTIDE SEQUENCE [LARGE SCALE GENOMIC DNA]</scope>
    <source>
        <strain evidence="7">NAU3</strain>
        <tissue evidence="7">Gut</tissue>
    </source>
</reference>